<dbReference type="InterPro" id="IPR035669">
    <property type="entry name" value="SGNH_plant_lipase-like"/>
</dbReference>
<comment type="similarity">
    <text evidence="1">Belongs to the 'GDSL' lipolytic enzyme family.</text>
</comment>
<dbReference type="InterPro" id="IPR050592">
    <property type="entry name" value="GDSL_lipolytic_enzyme"/>
</dbReference>
<reference evidence="2" key="1">
    <citation type="journal article" date="2021" name="Nat. Commun.">
        <title>Genomic analyses provide insights into spinach domestication and the genetic basis of agronomic traits.</title>
        <authorList>
            <person name="Cai X."/>
            <person name="Sun X."/>
            <person name="Xu C."/>
            <person name="Sun H."/>
            <person name="Wang X."/>
            <person name="Ge C."/>
            <person name="Zhang Z."/>
            <person name="Wang Q."/>
            <person name="Fei Z."/>
            <person name="Jiao C."/>
            <person name="Wang Q."/>
        </authorList>
    </citation>
    <scope>NUCLEOTIDE SEQUENCE [LARGE SCALE GENOMIC DNA]</scope>
    <source>
        <strain evidence="2">cv. Varoflay</strain>
    </source>
</reference>
<evidence type="ECO:0000313" key="2">
    <source>
        <dbReference type="Proteomes" id="UP000813463"/>
    </source>
</evidence>
<dbReference type="InterPro" id="IPR036514">
    <property type="entry name" value="SGNH_hydro_sf"/>
</dbReference>
<reference evidence="3" key="2">
    <citation type="submission" date="2025-08" db="UniProtKB">
        <authorList>
            <consortium name="RefSeq"/>
        </authorList>
    </citation>
    <scope>IDENTIFICATION</scope>
    <source>
        <tissue evidence="3">Leaf</tissue>
    </source>
</reference>
<dbReference type="KEGG" id="soe:110791482"/>
<dbReference type="CDD" id="cd01837">
    <property type="entry name" value="SGNH_plant_lipase_like"/>
    <property type="match status" value="1"/>
</dbReference>
<protein>
    <submittedName>
        <fullName evidence="3">GDSL esterase/lipase At2g04570</fullName>
    </submittedName>
</protein>
<dbReference type="Pfam" id="PF00657">
    <property type="entry name" value="Lipase_GDSL"/>
    <property type="match status" value="1"/>
</dbReference>
<dbReference type="InterPro" id="IPR001087">
    <property type="entry name" value="GDSL"/>
</dbReference>
<dbReference type="RefSeq" id="XP_021851925.2">
    <property type="nucleotide sequence ID" value="XM_021996233.2"/>
</dbReference>
<proteinExistence type="inferred from homology"/>
<sequence>MSITIHHGHLYSFFFYFLLLQPQQFFVAAGTIPAVIVFGDSSVDTGNNNGIQTLLKSNFEPYGRDFDGGRPTGRFSNGRVPVDFFSEYFGLKKTVPAYLDPSFSMEDFVTGVNFASAGTGYDNTTSQVLNVIPLWKEVDYYKEYQVKLREFVGAEKANEIISKGVYLVSMGTNDFLENYYLLPTTRACYTIQEFEDKLIGIAKQFVEEIYSLGARKISLAGVPPMGCLPLERTINFMATLECNEDYNNVAREFNAKMHDLVKLLNKQLPGIHVVFSNPYNSLLQIIKRPSLFGMDVTYRACCGTGLVEMGYLCVLDNPWACLDANKYVFWDSFHPTEKTNQIMAQHLFKTVLHRFL</sequence>
<dbReference type="SUPFAM" id="SSF52266">
    <property type="entry name" value="SGNH hydrolase"/>
    <property type="match status" value="1"/>
</dbReference>
<dbReference type="PANTHER" id="PTHR45642">
    <property type="entry name" value="GDSL ESTERASE/LIPASE EXL3"/>
    <property type="match status" value="1"/>
</dbReference>
<dbReference type="PANTHER" id="PTHR45642:SF12">
    <property type="entry name" value="OS09G0132900 PROTEIN"/>
    <property type="match status" value="1"/>
</dbReference>
<organism evidence="2 3">
    <name type="scientific">Spinacia oleracea</name>
    <name type="common">Spinach</name>
    <dbReference type="NCBI Taxonomy" id="3562"/>
    <lineage>
        <taxon>Eukaryota</taxon>
        <taxon>Viridiplantae</taxon>
        <taxon>Streptophyta</taxon>
        <taxon>Embryophyta</taxon>
        <taxon>Tracheophyta</taxon>
        <taxon>Spermatophyta</taxon>
        <taxon>Magnoliopsida</taxon>
        <taxon>eudicotyledons</taxon>
        <taxon>Gunneridae</taxon>
        <taxon>Pentapetalae</taxon>
        <taxon>Caryophyllales</taxon>
        <taxon>Chenopodiaceae</taxon>
        <taxon>Chenopodioideae</taxon>
        <taxon>Anserineae</taxon>
        <taxon>Spinacia</taxon>
    </lineage>
</organism>
<name>A0A9R0JZA3_SPIOL</name>
<evidence type="ECO:0000313" key="3">
    <source>
        <dbReference type="RefSeq" id="XP_021851925.2"/>
    </source>
</evidence>
<evidence type="ECO:0000256" key="1">
    <source>
        <dbReference type="ARBA" id="ARBA00008668"/>
    </source>
</evidence>
<dbReference type="GO" id="GO:0016788">
    <property type="term" value="F:hydrolase activity, acting on ester bonds"/>
    <property type="evidence" value="ECO:0007669"/>
    <property type="project" value="InterPro"/>
</dbReference>
<dbReference type="Gene3D" id="3.40.50.1110">
    <property type="entry name" value="SGNH hydrolase"/>
    <property type="match status" value="1"/>
</dbReference>
<keyword evidence="2" id="KW-1185">Reference proteome</keyword>
<dbReference type="AlphaFoldDB" id="A0A9R0JZA3"/>
<dbReference type="GeneID" id="110791482"/>
<dbReference type="Proteomes" id="UP000813463">
    <property type="component" value="Chromosome 2"/>
</dbReference>
<accession>A0A9R0JZA3</accession>
<gene>
    <name evidence="3" type="primary">LOC110791482</name>
</gene>